<name>A0A1F6DEV8_9BACT</name>
<gene>
    <name evidence="2" type="ORF">A3C86_01020</name>
</gene>
<dbReference type="Proteomes" id="UP000178042">
    <property type="component" value="Unassembled WGS sequence"/>
</dbReference>
<organism evidence="2 3">
    <name type="scientific">Candidatus Kaiserbacteria bacterium RIFCSPHIGHO2_02_FULL_49_16</name>
    <dbReference type="NCBI Taxonomy" id="1798490"/>
    <lineage>
        <taxon>Bacteria</taxon>
        <taxon>Candidatus Kaiseribacteriota</taxon>
    </lineage>
</organism>
<comment type="caution">
    <text evidence="2">The sequence shown here is derived from an EMBL/GenBank/DDBJ whole genome shotgun (WGS) entry which is preliminary data.</text>
</comment>
<feature type="region of interest" description="Disordered" evidence="1">
    <location>
        <begin position="32"/>
        <end position="53"/>
    </location>
</feature>
<evidence type="ECO:0000313" key="2">
    <source>
        <dbReference type="EMBL" id="OGG59973.1"/>
    </source>
</evidence>
<sequence length="205" mass="23578">MAEFSNKINFLKSFRQAEAQREADAIYSVAEDETKDTGHENPTSEHLQHQSEYADHLRKTNPDLLKYIVEEEELRHYLTEDGGAELFNIWKSAWDKISVGMKDEADKAGTELESAIKSAHRKADGRLSDRGEKEMRAKRSQIRGKLIAEAVDRMRNDESIVNGFRGKEKLLEKGMTFLRTYALFKAGVSFIHYLPLSKQKIMLRL</sequence>
<dbReference type="EMBL" id="MFLD01000022">
    <property type="protein sequence ID" value="OGG59973.1"/>
    <property type="molecule type" value="Genomic_DNA"/>
</dbReference>
<accession>A0A1F6DEV8</accession>
<dbReference type="AlphaFoldDB" id="A0A1F6DEV8"/>
<reference evidence="2 3" key="1">
    <citation type="journal article" date="2016" name="Nat. Commun.">
        <title>Thousands of microbial genomes shed light on interconnected biogeochemical processes in an aquifer system.</title>
        <authorList>
            <person name="Anantharaman K."/>
            <person name="Brown C.T."/>
            <person name="Hug L.A."/>
            <person name="Sharon I."/>
            <person name="Castelle C.J."/>
            <person name="Probst A.J."/>
            <person name="Thomas B.C."/>
            <person name="Singh A."/>
            <person name="Wilkins M.J."/>
            <person name="Karaoz U."/>
            <person name="Brodie E.L."/>
            <person name="Williams K.H."/>
            <person name="Hubbard S.S."/>
            <person name="Banfield J.F."/>
        </authorList>
    </citation>
    <scope>NUCLEOTIDE SEQUENCE [LARGE SCALE GENOMIC DNA]</scope>
</reference>
<evidence type="ECO:0000256" key="1">
    <source>
        <dbReference type="SAM" id="MobiDB-lite"/>
    </source>
</evidence>
<protein>
    <submittedName>
        <fullName evidence="2">Uncharacterized protein</fullName>
    </submittedName>
</protein>
<evidence type="ECO:0000313" key="3">
    <source>
        <dbReference type="Proteomes" id="UP000178042"/>
    </source>
</evidence>
<proteinExistence type="predicted"/>
<feature type="compositionally biased region" description="Basic and acidic residues" evidence="1">
    <location>
        <begin position="35"/>
        <end position="53"/>
    </location>
</feature>